<comment type="pathway">
    <text evidence="5">Metabolic intermediate biosynthesis; (R)-mevalonate biosynthesis; (R)-mevalonate from acetyl-CoA: step 3/3.</text>
</comment>
<dbReference type="AlphaFoldDB" id="A0A832W8M6"/>
<dbReference type="Pfam" id="PF00368">
    <property type="entry name" value="HMG-CoA_red"/>
    <property type="match status" value="1"/>
</dbReference>
<dbReference type="GO" id="GO:0016126">
    <property type="term" value="P:sterol biosynthetic process"/>
    <property type="evidence" value="ECO:0007669"/>
    <property type="project" value="TreeGrafter"/>
</dbReference>
<dbReference type="InterPro" id="IPR004554">
    <property type="entry name" value="HMG_CoA_Rdtase_eu_arc"/>
</dbReference>
<dbReference type="SUPFAM" id="SSF55035">
    <property type="entry name" value="NAD-binding domain of HMG-CoA reductase"/>
    <property type="match status" value="1"/>
</dbReference>
<dbReference type="PANTHER" id="PTHR10572">
    <property type="entry name" value="3-HYDROXY-3-METHYLGLUTARYL-COENZYME A REDUCTASE"/>
    <property type="match status" value="1"/>
</dbReference>
<organism evidence="6 7">
    <name type="scientific">Methanosarcina acetivorans</name>
    <dbReference type="NCBI Taxonomy" id="2214"/>
    <lineage>
        <taxon>Archaea</taxon>
        <taxon>Methanobacteriati</taxon>
        <taxon>Methanobacteriota</taxon>
        <taxon>Stenosarchaea group</taxon>
        <taxon>Methanomicrobia</taxon>
        <taxon>Methanosarcinales</taxon>
        <taxon>Methanosarcinaceae</taxon>
        <taxon>Methanosarcina</taxon>
    </lineage>
</organism>
<dbReference type="EC" id="1.1.1.34" evidence="5"/>
<dbReference type="GeneID" id="1474967"/>
<dbReference type="Gene3D" id="3.30.70.420">
    <property type="entry name" value="Hydroxymethylglutaryl-CoA reductase, class I/II, NAD/NADP-binding domain"/>
    <property type="match status" value="1"/>
</dbReference>
<gene>
    <name evidence="6" type="primary">hmgA</name>
    <name evidence="6" type="ORF">HA338_17250</name>
</gene>
<dbReference type="PROSITE" id="PS00066">
    <property type="entry name" value="HMG_COA_REDUCTASE_1"/>
    <property type="match status" value="1"/>
</dbReference>
<evidence type="ECO:0000256" key="4">
    <source>
        <dbReference type="ARBA" id="ARBA00049903"/>
    </source>
</evidence>
<keyword evidence="2 5" id="KW-0521">NADP</keyword>
<dbReference type="InterPro" id="IPR023076">
    <property type="entry name" value="HMG_CoA_Rdtase_CS"/>
</dbReference>
<dbReference type="GO" id="GO:0004420">
    <property type="term" value="F:hydroxymethylglutaryl-CoA reductase (NADPH) activity"/>
    <property type="evidence" value="ECO:0007669"/>
    <property type="project" value="UniProtKB-EC"/>
</dbReference>
<keyword evidence="3 5" id="KW-0560">Oxidoreductase</keyword>
<name>A0A832W8M6_9EURY</name>
<accession>A0A832W8M6</accession>
<dbReference type="UniPathway" id="UPA00058">
    <property type="reaction ID" value="UER00103"/>
</dbReference>
<evidence type="ECO:0000256" key="1">
    <source>
        <dbReference type="ARBA" id="ARBA00007661"/>
    </source>
</evidence>
<protein>
    <recommendedName>
        <fullName evidence="5">3-hydroxy-3-methylglutaryl coenzyme A reductase</fullName>
        <shortName evidence="5">HMG-CoA reductase</shortName>
        <ecNumber evidence="5">1.1.1.34</ecNumber>
    </recommendedName>
</protein>
<dbReference type="InterPro" id="IPR023074">
    <property type="entry name" value="HMG_CoA_Rdtase_cat_sf"/>
</dbReference>
<dbReference type="PROSITE" id="PS50065">
    <property type="entry name" value="HMG_COA_REDUCTASE_4"/>
    <property type="match status" value="1"/>
</dbReference>
<comment type="caution">
    <text evidence="6">The sequence shown here is derived from an EMBL/GenBank/DDBJ whole genome shotgun (WGS) entry which is preliminary data.</text>
</comment>
<dbReference type="Proteomes" id="UP000600774">
    <property type="component" value="Unassembled WGS sequence"/>
</dbReference>
<proteinExistence type="inferred from homology"/>
<dbReference type="FunFam" id="3.30.70.420:FF:000001">
    <property type="entry name" value="3-hydroxy-3-methylglutaryl coenzyme A reductase"/>
    <property type="match status" value="1"/>
</dbReference>
<dbReference type="RefSeq" id="WP_048065600.1">
    <property type="nucleotide sequence ID" value="NZ_DUJU01000188.1"/>
</dbReference>
<dbReference type="CDD" id="cd00643">
    <property type="entry name" value="HMG-CoA_reductase_classI"/>
    <property type="match status" value="1"/>
</dbReference>
<comment type="catalytic activity">
    <reaction evidence="4 5">
        <text>(R)-mevalonate + 2 NADP(+) + CoA = (3S)-3-hydroxy-3-methylglutaryl-CoA + 2 NADPH + 2 H(+)</text>
        <dbReference type="Rhea" id="RHEA:15989"/>
        <dbReference type="ChEBI" id="CHEBI:15378"/>
        <dbReference type="ChEBI" id="CHEBI:36464"/>
        <dbReference type="ChEBI" id="CHEBI:43074"/>
        <dbReference type="ChEBI" id="CHEBI:57287"/>
        <dbReference type="ChEBI" id="CHEBI:57783"/>
        <dbReference type="ChEBI" id="CHEBI:58349"/>
        <dbReference type="EC" id="1.1.1.34"/>
    </reaction>
</comment>
<dbReference type="PROSITE" id="PS00318">
    <property type="entry name" value="HMG_COA_REDUCTASE_2"/>
    <property type="match status" value="1"/>
</dbReference>
<evidence type="ECO:0000313" key="6">
    <source>
        <dbReference type="EMBL" id="HIH95674.1"/>
    </source>
</evidence>
<dbReference type="PANTHER" id="PTHR10572:SF24">
    <property type="entry name" value="3-HYDROXY-3-METHYLGLUTARYL-COENZYME A REDUCTASE"/>
    <property type="match status" value="1"/>
</dbReference>
<dbReference type="NCBIfam" id="TIGR00533">
    <property type="entry name" value="HMG_CoA_R_NADP"/>
    <property type="match status" value="1"/>
</dbReference>
<evidence type="ECO:0000313" key="7">
    <source>
        <dbReference type="Proteomes" id="UP000600774"/>
    </source>
</evidence>
<evidence type="ECO:0000256" key="5">
    <source>
        <dbReference type="RuleBase" id="RU361219"/>
    </source>
</evidence>
<evidence type="ECO:0000256" key="2">
    <source>
        <dbReference type="ARBA" id="ARBA00022857"/>
    </source>
</evidence>
<dbReference type="SUPFAM" id="SSF56542">
    <property type="entry name" value="Substrate-binding domain of HMG-CoA reductase"/>
    <property type="match status" value="1"/>
</dbReference>
<evidence type="ECO:0000256" key="3">
    <source>
        <dbReference type="ARBA" id="ARBA00023002"/>
    </source>
</evidence>
<dbReference type="InterPro" id="IPR009023">
    <property type="entry name" value="HMG_CoA_Rdtase_NAD(P)-bd_sf"/>
</dbReference>
<dbReference type="Gene3D" id="3.90.770.10">
    <property type="entry name" value="3-hydroxy-3-methylglutaryl-coenzyme A Reductase, Chain A, domain 2"/>
    <property type="match status" value="1"/>
</dbReference>
<dbReference type="GO" id="GO:0015936">
    <property type="term" value="P:coenzyme A metabolic process"/>
    <property type="evidence" value="ECO:0007669"/>
    <property type="project" value="InterPro"/>
</dbReference>
<dbReference type="InterPro" id="IPR002202">
    <property type="entry name" value="HMG_CoA_Rdtase"/>
</dbReference>
<comment type="similarity">
    <text evidence="1 5">Belongs to the HMG-CoA reductase family.</text>
</comment>
<dbReference type="PRINTS" id="PR00071">
    <property type="entry name" value="HMGCOARDTASE"/>
</dbReference>
<dbReference type="GO" id="GO:0008299">
    <property type="term" value="P:isoprenoid biosynthetic process"/>
    <property type="evidence" value="ECO:0007669"/>
    <property type="project" value="InterPro"/>
</dbReference>
<dbReference type="InterPro" id="IPR009029">
    <property type="entry name" value="HMG_CoA_Rdtase_sub-bd_dom_sf"/>
</dbReference>
<reference evidence="6" key="1">
    <citation type="journal article" date="2020" name="bioRxiv">
        <title>A rank-normalized archaeal taxonomy based on genome phylogeny resolves widespread incomplete and uneven classifications.</title>
        <authorList>
            <person name="Rinke C."/>
            <person name="Chuvochina M."/>
            <person name="Mussig A.J."/>
            <person name="Chaumeil P.-A."/>
            <person name="Waite D.W."/>
            <person name="Whitman W.B."/>
            <person name="Parks D.H."/>
            <person name="Hugenholtz P."/>
        </authorList>
    </citation>
    <scope>NUCLEOTIDE SEQUENCE</scope>
    <source>
        <strain evidence="6">UBA8876</strain>
    </source>
</reference>
<dbReference type="EMBL" id="DUJU01000188">
    <property type="protein sequence ID" value="HIH95674.1"/>
    <property type="molecule type" value="Genomic_DNA"/>
</dbReference>
<sequence>MFLNDYELGEEEKLLLQKVLDGDIAFRKIEEFAEPLTAVKIRRLAIQEYAKLEFEHIQNFSLDVEIVTKRNIENMIGAVQIPLGTAGLLKVNGEYADAEYYIPLATTEGALVASVNRGCSVITKSGGANVRVFEDEMTRAPVFKLESLDRAKKFYEWVKRPEIFEQMKEVAEKTTRFGKLVSVKPFVTGTYVYLRFSYDTKDAMGMNMVTIATDAVMHLIEDEFGAHPITLSSNMCTDKKPASISTILGRGKTVVAEVTIPEEIVKETLKCTPESMFEVNYSKNLLGSARAGAMGFNAHAANVIAALYLACGQDAAHVVEGSTAITSMELTKYGEIHCSVTLPALPVGTVGGGTGLGTQRDCLNILGVAGAGDEPGINSLKFAEIVASAVLAGEISLIGAQAAGHLARAHAQLGRGKF</sequence>